<evidence type="ECO:0000256" key="1">
    <source>
        <dbReference type="SAM" id="Phobius"/>
    </source>
</evidence>
<gene>
    <name evidence="2" type="ORF">R3P38DRAFT_3231206</name>
</gene>
<evidence type="ECO:0000313" key="2">
    <source>
        <dbReference type="EMBL" id="KAK6984839.1"/>
    </source>
</evidence>
<proteinExistence type="predicted"/>
<keyword evidence="1" id="KW-1133">Transmembrane helix</keyword>
<protein>
    <submittedName>
        <fullName evidence="2">Uncharacterized protein</fullName>
    </submittedName>
</protein>
<dbReference type="EMBL" id="JAWWNJ010000134">
    <property type="protein sequence ID" value="KAK6984839.1"/>
    <property type="molecule type" value="Genomic_DNA"/>
</dbReference>
<evidence type="ECO:0000313" key="3">
    <source>
        <dbReference type="Proteomes" id="UP001362999"/>
    </source>
</evidence>
<keyword evidence="3" id="KW-1185">Reference proteome</keyword>
<accession>A0AAV9ZKW2</accession>
<organism evidence="2 3">
    <name type="scientific">Favolaschia claudopus</name>
    <dbReference type="NCBI Taxonomy" id="2862362"/>
    <lineage>
        <taxon>Eukaryota</taxon>
        <taxon>Fungi</taxon>
        <taxon>Dikarya</taxon>
        <taxon>Basidiomycota</taxon>
        <taxon>Agaricomycotina</taxon>
        <taxon>Agaricomycetes</taxon>
        <taxon>Agaricomycetidae</taxon>
        <taxon>Agaricales</taxon>
        <taxon>Marasmiineae</taxon>
        <taxon>Mycenaceae</taxon>
        <taxon>Favolaschia</taxon>
    </lineage>
</organism>
<dbReference type="Proteomes" id="UP001362999">
    <property type="component" value="Unassembled WGS sequence"/>
</dbReference>
<keyword evidence="1" id="KW-0812">Transmembrane</keyword>
<comment type="caution">
    <text evidence="2">The sequence shown here is derived from an EMBL/GenBank/DDBJ whole genome shotgun (WGS) entry which is preliminary data.</text>
</comment>
<keyword evidence="1" id="KW-0472">Membrane</keyword>
<reference evidence="2 3" key="1">
    <citation type="journal article" date="2024" name="J Genomics">
        <title>Draft genome sequencing and assembly of Favolaschia claudopus CIRM-BRFM 2984 isolated from oak limbs.</title>
        <authorList>
            <person name="Navarro D."/>
            <person name="Drula E."/>
            <person name="Chaduli D."/>
            <person name="Cazenave R."/>
            <person name="Ahrendt S."/>
            <person name="Wang J."/>
            <person name="Lipzen A."/>
            <person name="Daum C."/>
            <person name="Barry K."/>
            <person name="Grigoriev I.V."/>
            <person name="Favel A."/>
            <person name="Rosso M.N."/>
            <person name="Martin F."/>
        </authorList>
    </citation>
    <scope>NUCLEOTIDE SEQUENCE [LARGE SCALE GENOMIC DNA]</scope>
    <source>
        <strain evidence="2 3">CIRM-BRFM 2984</strain>
    </source>
</reference>
<dbReference type="AlphaFoldDB" id="A0AAV9ZKW2"/>
<sequence>MTSTRAEGMVSQISSGLHARNNDRGVLAITSVPMDATVGNFTWSPVNVAAGWYKIMAISTANAFVQESIPFYIATGDDTSCIRILDGAISAFPTGSMPISSQTSTSRSSGTTGVELHVELASKTKSAGHSAAIAAVVVLVVVLLCGALVLIVNPTSLHASQSVRHSQQLSRELIRVHPSNLAAIFLGDNYWDQRPRQSLQIRNSRATLLRVRVPSLVKTAKFFENQFLRLDNV</sequence>
<feature type="transmembrane region" description="Helical" evidence="1">
    <location>
        <begin position="131"/>
        <end position="152"/>
    </location>
</feature>
<name>A0AAV9ZKW2_9AGAR</name>